<protein>
    <submittedName>
        <fullName evidence="5">ATPase family associated with various cellular activities (AAA)</fullName>
    </submittedName>
</protein>
<dbReference type="InterPro" id="IPR027417">
    <property type="entry name" value="P-loop_NTPase"/>
</dbReference>
<dbReference type="AlphaFoldDB" id="A0A1H8WBQ9"/>
<keyword evidence="2" id="KW-0547">Nucleotide-binding</keyword>
<dbReference type="InterPro" id="IPR003959">
    <property type="entry name" value="ATPase_AAA_core"/>
</dbReference>
<organism evidence="5 6">
    <name type="scientific">Amycolatopsis saalfeldensis</name>
    <dbReference type="NCBI Taxonomy" id="394193"/>
    <lineage>
        <taxon>Bacteria</taxon>
        <taxon>Bacillati</taxon>
        <taxon>Actinomycetota</taxon>
        <taxon>Actinomycetes</taxon>
        <taxon>Pseudonocardiales</taxon>
        <taxon>Pseudonocardiaceae</taxon>
        <taxon>Amycolatopsis</taxon>
    </lineage>
</organism>
<dbReference type="EMBL" id="FOEF01000005">
    <property type="protein sequence ID" value="SEP25039.1"/>
    <property type="molecule type" value="Genomic_DNA"/>
</dbReference>
<gene>
    <name evidence="5" type="ORF">SAMN04489732_10548</name>
</gene>
<reference evidence="5 6" key="1">
    <citation type="submission" date="2016-10" db="EMBL/GenBank/DDBJ databases">
        <authorList>
            <person name="de Groot N.N."/>
        </authorList>
    </citation>
    <scope>NUCLEOTIDE SEQUENCE [LARGE SCALE GENOMIC DNA]</scope>
    <source>
        <strain evidence="5 6">DSM 44993</strain>
    </source>
</reference>
<evidence type="ECO:0000256" key="1">
    <source>
        <dbReference type="ARBA" id="ARBA00006914"/>
    </source>
</evidence>
<dbReference type="PANTHER" id="PTHR23073">
    <property type="entry name" value="26S PROTEASOME REGULATORY SUBUNIT"/>
    <property type="match status" value="1"/>
</dbReference>
<evidence type="ECO:0000259" key="4">
    <source>
        <dbReference type="SMART" id="SM00382"/>
    </source>
</evidence>
<dbReference type="GO" id="GO:0005524">
    <property type="term" value="F:ATP binding"/>
    <property type="evidence" value="ECO:0007669"/>
    <property type="project" value="UniProtKB-KW"/>
</dbReference>
<dbReference type="InterPro" id="IPR003593">
    <property type="entry name" value="AAA+_ATPase"/>
</dbReference>
<dbReference type="Proteomes" id="UP000198582">
    <property type="component" value="Unassembled WGS sequence"/>
</dbReference>
<keyword evidence="6" id="KW-1185">Reference proteome</keyword>
<keyword evidence="3" id="KW-0067">ATP-binding</keyword>
<dbReference type="RefSeq" id="WP_425425267.1">
    <property type="nucleotide sequence ID" value="NZ_FOEF01000005.1"/>
</dbReference>
<dbReference type="InterPro" id="IPR050221">
    <property type="entry name" value="26S_Proteasome_ATPase"/>
</dbReference>
<sequence>MGGMGEEHELARDFQRLVKAAADSVAGGQSNELIDRVTGHLGVPLAQALVVTRVFEDWEHANIQAGVDAYLAEHGTVTDWFGIAGGQRGHEDLVGMLVAGRNHGLYELGAVDYRTAAVGPEAAADVVQLGLVGTVAPDGARVLIGVRGANPQYGQMQCRLEVLSGSRAAATAARDRIEQLMVEHDVLRGQVLAFGVSEHRGNELLTFLPRPALDEGEVVLPEGVLDAVERHTIGIAEQGARLLAAGQHLKRGLLLHGPPGTGKTHTVRYLMGRLPGSTVVVLTGTAMRFVAKAATLARRLQPSVVVVEDVDLIAEDRSHHSGGGPLLFSLLDAMDGVGGDADVTFLLTTNRASQLEKALADRPGRVDLAVEIPLPDAAGRAALLQLYSRGLNVTADLAPIVEATAGVTASFVKELLRRAALRAITVRPDDPQVTVVDADLTEALAEMKDARGALTRSLLGSSDQERREPG</sequence>
<dbReference type="Pfam" id="PF00004">
    <property type="entry name" value="AAA"/>
    <property type="match status" value="1"/>
</dbReference>
<accession>A0A1H8WBQ9</accession>
<evidence type="ECO:0000313" key="6">
    <source>
        <dbReference type="Proteomes" id="UP000198582"/>
    </source>
</evidence>
<evidence type="ECO:0000313" key="5">
    <source>
        <dbReference type="EMBL" id="SEP25039.1"/>
    </source>
</evidence>
<feature type="domain" description="AAA+ ATPase" evidence="4">
    <location>
        <begin position="249"/>
        <end position="376"/>
    </location>
</feature>
<proteinExistence type="inferred from homology"/>
<dbReference type="GO" id="GO:0016887">
    <property type="term" value="F:ATP hydrolysis activity"/>
    <property type="evidence" value="ECO:0007669"/>
    <property type="project" value="InterPro"/>
</dbReference>
<name>A0A1H8WBQ9_9PSEU</name>
<dbReference type="Gene3D" id="1.10.8.60">
    <property type="match status" value="1"/>
</dbReference>
<evidence type="ECO:0000256" key="3">
    <source>
        <dbReference type="ARBA" id="ARBA00022840"/>
    </source>
</evidence>
<dbReference type="CDD" id="cd19481">
    <property type="entry name" value="RecA-like_protease"/>
    <property type="match status" value="1"/>
</dbReference>
<dbReference type="STRING" id="394193.SAMN04489732_10548"/>
<dbReference type="Gene3D" id="3.40.50.300">
    <property type="entry name" value="P-loop containing nucleotide triphosphate hydrolases"/>
    <property type="match status" value="1"/>
</dbReference>
<dbReference type="SMART" id="SM00382">
    <property type="entry name" value="AAA"/>
    <property type="match status" value="1"/>
</dbReference>
<evidence type="ECO:0000256" key="2">
    <source>
        <dbReference type="ARBA" id="ARBA00022741"/>
    </source>
</evidence>
<comment type="similarity">
    <text evidence="1">Belongs to the AAA ATPase family.</text>
</comment>
<dbReference type="SUPFAM" id="SSF52540">
    <property type="entry name" value="P-loop containing nucleoside triphosphate hydrolases"/>
    <property type="match status" value="1"/>
</dbReference>